<evidence type="ECO:0000313" key="3">
    <source>
        <dbReference type="EMBL" id="MBP2707846.1"/>
    </source>
</evidence>
<keyword evidence="1" id="KW-0472">Membrane</keyword>
<feature type="transmembrane region" description="Helical" evidence="1">
    <location>
        <begin position="87"/>
        <end position="107"/>
    </location>
</feature>
<reference evidence="3" key="1">
    <citation type="submission" date="2021-02" db="EMBL/GenBank/DDBJ databases">
        <title>Draft genome sequence of Microbispora sp. RL4-1S isolated from rice leaves in Thailand.</title>
        <authorList>
            <person name="Muangham S."/>
            <person name="Duangmal K."/>
        </authorList>
    </citation>
    <scope>NUCLEOTIDE SEQUENCE</scope>
    <source>
        <strain evidence="3">RL4-1S</strain>
    </source>
</reference>
<name>A0A941AL63_9ACTN</name>
<evidence type="ECO:0000256" key="1">
    <source>
        <dbReference type="SAM" id="Phobius"/>
    </source>
</evidence>
<evidence type="ECO:0000259" key="2">
    <source>
        <dbReference type="Pfam" id="PF19803"/>
    </source>
</evidence>
<keyword evidence="4" id="KW-1185">Reference proteome</keyword>
<dbReference type="InterPro" id="IPR046253">
    <property type="entry name" value="DUF6286"/>
</dbReference>
<accession>A0A941AL63</accession>
<keyword evidence="1" id="KW-0812">Transmembrane</keyword>
<dbReference type="EMBL" id="JAFCNB010000023">
    <property type="protein sequence ID" value="MBP2707846.1"/>
    <property type="molecule type" value="Genomic_DNA"/>
</dbReference>
<dbReference type="Pfam" id="PF19803">
    <property type="entry name" value="DUF6286"/>
    <property type="match status" value="1"/>
</dbReference>
<protein>
    <recommendedName>
        <fullName evidence="2">DUF6286 domain-containing protein</fullName>
    </recommendedName>
</protein>
<proteinExistence type="predicted"/>
<feature type="domain" description="DUF6286" evidence="2">
    <location>
        <begin position="96"/>
        <end position="199"/>
    </location>
</feature>
<keyword evidence="1" id="KW-1133">Transmembrane helix</keyword>
<sequence length="203" mass="21460">MITGGTRSERPEGLFVPMRRPESRGVARAFRPRRAVPAAIASLALLVVGGLTAVHVISALVGRPVRVVPYERAARWASTTAWADGRALALVSAVALIGLLLLAATAFRGRARLVTLRTGDPDLAVGVSRRTLSNVLSAAASRVPGVLRARARVHGRHADIKASTGLRDTTAMRERVRAAVAAELDRLAPARPMSVHVRVDGPA</sequence>
<feature type="transmembrane region" description="Helical" evidence="1">
    <location>
        <begin position="38"/>
        <end position="61"/>
    </location>
</feature>
<evidence type="ECO:0000313" key="4">
    <source>
        <dbReference type="Proteomes" id="UP000674234"/>
    </source>
</evidence>
<dbReference type="AlphaFoldDB" id="A0A941AL63"/>
<gene>
    <name evidence="3" type="ORF">JOL79_29110</name>
</gene>
<organism evidence="3 4">
    <name type="scientific">Microbispora oryzae</name>
    <dbReference type="NCBI Taxonomy" id="2806554"/>
    <lineage>
        <taxon>Bacteria</taxon>
        <taxon>Bacillati</taxon>
        <taxon>Actinomycetota</taxon>
        <taxon>Actinomycetes</taxon>
        <taxon>Streptosporangiales</taxon>
        <taxon>Streptosporangiaceae</taxon>
        <taxon>Microbispora</taxon>
    </lineage>
</organism>
<dbReference type="Proteomes" id="UP000674234">
    <property type="component" value="Unassembled WGS sequence"/>
</dbReference>
<comment type="caution">
    <text evidence="3">The sequence shown here is derived from an EMBL/GenBank/DDBJ whole genome shotgun (WGS) entry which is preliminary data.</text>
</comment>
<dbReference type="RefSeq" id="WP_210159106.1">
    <property type="nucleotide sequence ID" value="NZ_JAFCNB010000023.1"/>
</dbReference>